<dbReference type="GO" id="GO:0016755">
    <property type="term" value="F:aminoacyltransferase activity"/>
    <property type="evidence" value="ECO:0007669"/>
    <property type="project" value="InterPro"/>
</dbReference>
<dbReference type="InterPro" id="IPR003447">
    <property type="entry name" value="FEMABX"/>
</dbReference>
<dbReference type="Pfam" id="PF02388">
    <property type="entry name" value="FemAB"/>
    <property type="match status" value="2"/>
</dbReference>
<keyword evidence="2 7" id="KW-0808">Transferase</keyword>
<dbReference type="EMBL" id="JAAGOA010000001">
    <property type="protein sequence ID" value="NED98669.1"/>
    <property type="molecule type" value="Genomic_DNA"/>
</dbReference>
<keyword evidence="4" id="KW-0573">Peptidoglycan synthesis</keyword>
<evidence type="ECO:0000313" key="8">
    <source>
        <dbReference type="Proteomes" id="UP000475214"/>
    </source>
</evidence>
<keyword evidence="8" id="KW-1185">Reference proteome</keyword>
<dbReference type="PROSITE" id="PS51191">
    <property type="entry name" value="FEMABX"/>
    <property type="match status" value="1"/>
</dbReference>
<proteinExistence type="inferred from homology"/>
<keyword evidence="6" id="KW-0961">Cell wall biogenesis/degradation</keyword>
<dbReference type="InterPro" id="IPR050644">
    <property type="entry name" value="PG_Glycine_Bridge_Synth"/>
</dbReference>
<evidence type="ECO:0000256" key="3">
    <source>
        <dbReference type="ARBA" id="ARBA00022960"/>
    </source>
</evidence>
<comment type="similarity">
    <text evidence="1">Belongs to the FemABX family.</text>
</comment>
<accession>A0A6L9S3W7</accession>
<comment type="caution">
    <text evidence="7">The sequence shown here is derived from an EMBL/GenBank/DDBJ whole genome shotgun (WGS) entry which is preliminary data.</text>
</comment>
<gene>
    <name evidence="7" type="ORF">G1H10_00620</name>
</gene>
<dbReference type="GO" id="GO:0008360">
    <property type="term" value="P:regulation of cell shape"/>
    <property type="evidence" value="ECO:0007669"/>
    <property type="project" value="UniProtKB-KW"/>
</dbReference>
<evidence type="ECO:0000256" key="5">
    <source>
        <dbReference type="ARBA" id="ARBA00023315"/>
    </source>
</evidence>
<dbReference type="PANTHER" id="PTHR36174:SF1">
    <property type="entry name" value="LIPID II:GLYCINE GLYCYLTRANSFERASE"/>
    <property type="match status" value="1"/>
</dbReference>
<keyword evidence="3" id="KW-0133">Cell shape</keyword>
<evidence type="ECO:0000256" key="4">
    <source>
        <dbReference type="ARBA" id="ARBA00022984"/>
    </source>
</evidence>
<dbReference type="RefSeq" id="WP_163731189.1">
    <property type="nucleotide sequence ID" value="NZ_JAAGOA010000001.1"/>
</dbReference>
<organism evidence="7 8">
    <name type="scientific">Phytoactinopolyspora halotolerans</name>
    <dbReference type="NCBI Taxonomy" id="1981512"/>
    <lineage>
        <taxon>Bacteria</taxon>
        <taxon>Bacillati</taxon>
        <taxon>Actinomycetota</taxon>
        <taxon>Actinomycetes</taxon>
        <taxon>Jiangellales</taxon>
        <taxon>Jiangellaceae</taxon>
        <taxon>Phytoactinopolyspora</taxon>
    </lineage>
</organism>
<evidence type="ECO:0000256" key="6">
    <source>
        <dbReference type="ARBA" id="ARBA00023316"/>
    </source>
</evidence>
<keyword evidence="5 7" id="KW-0012">Acyltransferase</keyword>
<dbReference type="Proteomes" id="UP000475214">
    <property type="component" value="Unassembled WGS sequence"/>
</dbReference>
<name>A0A6L9S3W7_9ACTN</name>
<dbReference type="AlphaFoldDB" id="A0A6L9S3W7"/>
<dbReference type="InterPro" id="IPR016181">
    <property type="entry name" value="Acyl_CoA_acyltransferase"/>
</dbReference>
<dbReference type="SUPFAM" id="SSF55729">
    <property type="entry name" value="Acyl-CoA N-acyltransferases (Nat)"/>
    <property type="match status" value="2"/>
</dbReference>
<dbReference type="Gene3D" id="3.40.630.30">
    <property type="match status" value="2"/>
</dbReference>
<sequence length="379" mass="42506">MTYSSELTVRPISRDEHLAAIAARPSVSFLQTPAWAQVKRDWKAESVGWFDGDELVGCGLILYRQAPKLRRYLAYLPEGPAIDWESTAKAGDLKRWLDPLVAHVKAFGAFGLRMGPLVTTRVWSNATLKTALADTSVTRLREVPADETTEVGAAITRQLADAGWRAPADESGFGAGQPRYVFQMSLRDRTEDDVLRGFNQLWRRNIKKADKSGVVVSLGTTDDLPDFYRLYAETAQRDGFAPRPMSYFTGMWEAMTAEAPDRLRLYLAHHEGDLIAATTMARVGAHAWYSYGASSTEKREFRGSNAVQWRMIQDALEDGCDIYDLRGITDTLDESDPHAGLIRFKLGTGGHAVEYVGEWDLPISRVLYHAFDLYMKRRS</sequence>
<evidence type="ECO:0000313" key="7">
    <source>
        <dbReference type="EMBL" id="NED98669.1"/>
    </source>
</evidence>
<protein>
    <submittedName>
        <fullName evidence="7">Aminoacyltransferase</fullName>
    </submittedName>
</protein>
<dbReference type="PANTHER" id="PTHR36174">
    <property type="entry name" value="LIPID II:GLYCINE GLYCYLTRANSFERASE"/>
    <property type="match status" value="1"/>
</dbReference>
<evidence type="ECO:0000256" key="1">
    <source>
        <dbReference type="ARBA" id="ARBA00009943"/>
    </source>
</evidence>
<dbReference type="GO" id="GO:0009252">
    <property type="term" value="P:peptidoglycan biosynthetic process"/>
    <property type="evidence" value="ECO:0007669"/>
    <property type="project" value="UniProtKB-KW"/>
</dbReference>
<evidence type="ECO:0000256" key="2">
    <source>
        <dbReference type="ARBA" id="ARBA00022679"/>
    </source>
</evidence>
<reference evidence="7 8" key="1">
    <citation type="submission" date="2020-02" db="EMBL/GenBank/DDBJ databases">
        <authorList>
            <person name="Li X.-J."/>
            <person name="Han X.-M."/>
        </authorList>
    </citation>
    <scope>NUCLEOTIDE SEQUENCE [LARGE SCALE GENOMIC DNA]</scope>
    <source>
        <strain evidence="7 8">CCTCC AB 2017055</strain>
    </source>
</reference>
<dbReference type="GO" id="GO:0071555">
    <property type="term" value="P:cell wall organization"/>
    <property type="evidence" value="ECO:0007669"/>
    <property type="project" value="UniProtKB-KW"/>
</dbReference>